<sequence length="60" mass="6542">MQCRTLTRRRYHHKGHVAEHGGGQQASHIEGEGTDPQVKETPQLRDAVRGPGVQGAAGTW</sequence>
<protein>
    <submittedName>
        <fullName evidence="2">Uncharacterized protein</fullName>
    </submittedName>
</protein>
<feature type="compositionally biased region" description="Basic residues" evidence="1">
    <location>
        <begin position="1"/>
        <end position="15"/>
    </location>
</feature>
<evidence type="ECO:0000313" key="3">
    <source>
        <dbReference type="Proteomes" id="UP000324222"/>
    </source>
</evidence>
<dbReference type="EMBL" id="VSRR010000515">
    <property type="protein sequence ID" value="MPC16544.1"/>
    <property type="molecule type" value="Genomic_DNA"/>
</dbReference>
<evidence type="ECO:0000256" key="1">
    <source>
        <dbReference type="SAM" id="MobiDB-lite"/>
    </source>
</evidence>
<dbReference type="Proteomes" id="UP000324222">
    <property type="component" value="Unassembled WGS sequence"/>
</dbReference>
<name>A0A5B7D5H1_PORTR</name>
<comment type="caution">
    <text evidence="2">The sequence shown here is derived from an EMBL/GenBank/DDBJ whole genome shotgun (WGS) entry which is preliminary data.</text>
</comment>
<feature type="region of interest" description="Disordered" evidence="1">
    <location>
        <begin position="1"/>
        <end position="60"/>
    </location>
</feature>
<dbReference type="AlphaFoldDB" id="A0A5B7D5H1"/>
<gene>
    <name evidence="2" type="ORF">E2C01_009373</name>
</gene>
<accession>A0A5B7D5H1</accession>
<keyword evidence="3" id="KW-1185">Reference proteome</keyword>
<reference evidence="2 3" key="1">
    <citation type="submission" date="2019-05" db="EMBL/GenBank/DDBJ databases">
        <title>Another draft genome of Portunus trituberculatus and its Hox gene families provides insights of decapod evolution.</title>
        <authorList>
            <person name="Jeong J.-H."/>
            <person name="Song I."/>
            <person name="Kim S."/>
            <person name="Choi T."/>
            <person name="Kim D."/>
            <person name="Ryu S."/>
            <person name="Kim W."/>
        </authorList>
    </citation>
    <scope>NUCLEOTIDE SEQUENCE [LARGE SCALE GENOMIC DNA]</scope>
    <source>
        <tissue evidence="2">Muscle</tissue>
    </source>
</reference>
<proteinExistence type="predicted"/>
<organism evidence="2 3">
    <name type="scientific">Portunus trituberculatus</name>
    <name type="common">Swimming crab</name>
    <name type="synonym">Neptunus trituberculatus</name>
    <dbReference type="NCBI Taxonomy" id="210409"/>
    <lineage>
        <taxon>Eukaryota</taxon>
        <taxon>Metazoa</taxon>
        <taxon>Ecdysozoa</taxon>
        <taxon>Arthropoda</taxon>
        <taxon>Crustacea</taxon>
        <taxon>Multicrustacea</taxon>
        <taxon>Malacostraca</taxon>
        <taxon>Eumalacostraca</taxon>
        <taxon>Eucarida</taxon>
        <taxon>Decapoda</taxon>
        <taxon>Pleocyemata</taxon>
        <taxon>Brachyura</taxon>
        <taxon>Eubrachyura</taxon>
        <taxon>Portunoidea</taxon>
        <taxon>Portunidae</taxon>
        <taxon>Portuninae</taxon>
        <taxon>Portunus</taxon>
    </lineage>
</organism>
<evidence type="ECO:0000313" key="2">
    <source>
        <dbReference type="EMBL" id="MPC16544.1"/>
    </source>
</evidence>